<feature type="transmembrane region" description="Helical" evidence="2">
    <location>
        <begin position="12"/>
        <end position="36"/>
    </location>
</feature>
<organism evidence="3 4">
    <name type="scientific">Streptomyces cavourensis</name>
    <dbReference type="NCBI Taxonomy" id="67258"/>
    <lineage>
        <taxon>Bacteria</taxon>
        <taxon>Bacillati</taxon>
        <taxon>Actinomycetota</taxon>
        <taxon>Actinomycetes</taxon>
        <taxon>Kitasatosporales</taxon>
        <taxon>Streptomycetaceae</taxon>
        <taxon>Streptomyces</taxon>
    </lineage>
</organism>
<protein>
    <submittedName>
        <fullName evidence="3">Uncharacterized protein</fullName>
    </submittedName>
</protein>
<accession>A0ABY5F3G9</accession>
<feature type="region of interest" description="Disordered" evidence="1">
    <location>
        <begin position="63"/>
        <end position="96"/>
    </location>
</feature>
<keyword evidence="2" id="KW-0812">Transmembrane</keyword>
<reference evidence="3" key="1">
    <citation type="submission" date="2022-07" db="EMBL/GenBank/DDBJ databases">
        <title>Genomic of Streptomyces cavourensis F2.</title>
        <authorList>
            <person name="Hu S."/>
            <person name="Liang W."/>
        </authorList>
    </citation>
    <scope>NUCLEOTIDE SEQUENCE</scope>
    <source>
        <strain evidence="3">F2</strain>
    </source>
</reference>
<dbReference type="Proteomes" id="UP001058236">
    <property type="component" value="Chromosome"/>
</dbReference>
<name>A0ABY5F3G9_9ACTN</name>
<evidence type="ECO:0000313" key="4">
    <source>
        <dbReference type="Proteomes" id="UP001058236"/>
    </source>
</evidence>
<keyword evidence="4" id="KW-1185">Reference proteome</keyword>
<proteinExistence type="predicted"/>
<gene>
    <name evidence="3" type="ORF">NLU04_07140</name>
</gene>
<keyword evidence="2" id="KW-1133">Transmembrane helix</keyword>
<evidence type="ECO:0000313" key="3">
    <source>
        <dbReference type="EMBL" id="UTR78238.1"/>
    </source>
</evidence>
<keyword evidence="2" id="KW-0472">Membrane</keyword>
<evidence type="ECO:0000256" key="2">
    <source>
        <dbReference type="SAM" id="Phobius"/>
    </source>
</evidence>
<dbReference type="EMBL" id="CP101397">
    <property type="protein sequence ID" value="UTR78238.1"/>
    <property type="molecule type" value="Genomic_DNA"/>
</dbReference>
<evidence type="ECO:0000256" key="1">
    <source>
        <dbReference type="SAM" id="MobiDB-lite"/>
    </source>
</evidence>
<sequence length="152" mass="16450">MAGAASWVVEARSVSCVVGMAFGYGALPCLPFLLLLRDQFAEWVGHEERVIAGAMVTEQQALPDQARGPFVESSETERQDIQSVDPVRTGTGPDEPQVTVLPCLSGTKVRGMFGSLVVLGKLAQDEPFRESIRRVSECTLHGGEGGKRFDDR</sequence>
<dbReference type="RefSeq" id="WP_255238779.1">
    <property type="nucleotide sequence ID" value="NZ_CP101397.1"/>
</dbReference>